<gene>
    <name evidence="2" type="ORF">ISU10_04510</name>
</gene>
<proteinExistence type="predicted"/>
<feature type="domain" description="FAD-binding" evidence="1">
    <location>
        <begin position="11"/>
        <end position="193"/>
    </location>
</feature>
<dbReference type="InterPro" id="IPR050407">
    <property type="entry name" value="Geranylgeranyl_reductase"/>
</dbReference>
<dbReference type="RefSeq" id="WP_194695175.1">
    <property type="nucleotide sequence ID" value="NZ_JADKPO010000004.1"/>
</dbReference>
<dbReference type="EMBL" id="JADKPO010000004">
    <property type="protein sequence ID" value="MBF4767025.1"/>
    <property type="molecule type" value="Genomic_DNA"/>
</dbReference>
<evidence type="ECO:0000259" key="1">
    <source>
        <dbReference type="Pfam" id="PF01494"/>
    </source>
</evidence>
<dbReference type="PANTHER" id="PTHR42685">
    <property type="entry name" value="GERANYLGERANYL DIPHOSPHATE REDUCTASE"/>
    <property type="match status" value="1"/>
</dbReference>
<dbReference type="GO" id="GO:0071949">
    <property type="term" value="F:FAD binding"/>
    <property type="evidence" value="ECO:0007669"/>
    <property type="project" value="InterPro"/>
</dbReference>
<keyword evidence="3" id="KW-1185">Reference proteome</keyword>
<dbReference type="AlphaFoldDB" id="A0A930YNT9"/>
<dbReference type="PANTHER" id="PTHR42685:SF22">
    <property type="entry name" value="CONDITIONED MEDIUM FACTOR RECEPTOR 1"/>
    <property type="match status" value="1"/>
</dbReference>
<protein>
    <submittedName>
        <fullName evidence="2">NAD(P)/FAD-dependent oxidoreductase</fullName>
    </submittedName>
</protein>
<organism evidence="2 3">
    <name type="scientific">Nocardioides agariphilus</name>
    <dbReference type="NCBI Taxonomy" id="433664"/>
    <lineage>
        <taxon>Bacteria</taxon>
        <taxon>Bacillati</taxon>
        <taxon>Actinomycetota</taxon>
        <taxon>Actinomycetes</taxon>
        <taxon>Propionibacteriales</taxon>
        <taxon>Nocardioidaceae</taxon>
        <taxon>Nocardioides</taxon>
    </lineage>
</organism>
<evidence type="ECO:0000313" key="3">
    <source>
        <dbReference type="Proteomes" id="UP000660668"/>
    </source>
</evidence>
<dbReference type="PRINTS" id="PR00420">
    <property type="entry name" value="RNGMNOXGNASE"/>
</dbReference>
<dbReference type="Proteomes" id="UP000660668">
    <property type="component" value="Unassembled WGS sequence"/>
</dbReference>
<dbReference type="InterPro" id="IPR002938">
    <property type="entry name" value="FAD-bd"/>
</dbReference>
<dbReference type="Gene3D" id="3.50.50.60">
    <property type="entry name" value="FAD/NAD(P)-binding domain"/>
    <property type="match status" value="1"/>
</dbReference>
<name>A0A930YNT9_9ACTN</name>
<evidence type="ECO:0000313" key="2">
    <source>
        <dbReference type="EMBL" id="MBF4767025.1"/>
    </source>
</evidence>
<dbReference type="SUPFAM" id="SSF51905">
    <property type="entry name" value="FAD/NAD(P)-binding domain"/>
    <property type="match status" value="1"/>
</dbReference>
<comment type="caution">
    <text evidence="2">The sequence shown here is derived from an EMBL/GenBank/DDBJ whole genome shotgun (WGS) entry which is preliminary data.</text>
</comment>
<dbReference type="Pfam" id="PF01494">
    <property type="entry name" value="FAD_binding_3"/>
    <property type="match status" value="1"/>
</dbReference>
<sequence>MHIEPAAHTRHDVVIVGARVAGAATAMLLARSGLDVVVLDRSPLPSDTTSTHSLVRGGVVQLSRWGLLEDVLDSGAPAIRSVSFRQYGESAPAPVSYQVKERAGVDLMLAPRRLVLDDILTTSARRAGATVLDRTTVTDLVRNASGRVTGVLAHTAQGRELRLDATVVIGADGLRSGLARKVGARVLEQHAPSGACLYAYVGDVAWDGFDFHIADGAFAGVFPTHGGEAAVWLMLPAASANGVLRAGDRKVDAWLAELEVRVPVLGTTVRSGAVRSPLRGTVGLPNHVLQPHGPGWALVGDAGFHRDPITGHGITDAFRDADLLATAVVRALASPQDERAAYDGYRRERDSAIVETFRITRELGAFPPIARFVELQMELSRALDEEARLLAARPTFVPVA</sequence>
<accession>A0A930YNT9</accession>
<dbReference type="InterPro" id="IPR036188">
    <property type="entry name" value="FAD/NAD-bd_sf"/>
</dbReference>
<reference evidence="2" key="1">
    <citation type="submission" date="2020-11" db="EMBL/GenBank/DDBJ databases">
        <title>Nocardioides cynanchi sp. nov., isolated from soil of rhizosphere of Cynanchum wilfordii.</title>
        <authorList>
            <person name="Lee J.-S."/>
            <person name="Suh M.K."/>
            <person name="Kim J.-S."/>
        </authorList>
    </citation>
    <scope>NUCLEOTIDE SEQUENCE</scope>
    <source>
        <strain evidence="2">KCTC 19276</strain>
    </source>
</reference>